<dbReference type="EMBL" id="JBHTHR010000016">
    <property type="protein sequence ID" value="MFD0800011.1"/>
    <property type="molecule type" value="Genomic_DNA"/>
</dbReference>
<reference evidence="3" key="1">
    <citation type="journal article" date="2019" name="Int. J. Syst. Evol. Microbiol.">
        <title>The Global Catalogue of Microorganisms (GCM) 10K type strain sequencing project: providing services to taxonomists for standard genome sequencing and annotation.</title>
        <authorList>
            <consortium name="The Broad Institute Genomics Platform"/>
            <consortium name="The Broad Institute Genome Sequencing Center for Infectious Disease"/>
            <person name="Wu L."/>
            <person name="Ma J."/>
        </authorList>
    </citation>
    <scope>NUCLEOTIDE SEQUENCE [LARGE SCALE GENOMIC DNA]</scope>
    <source>
        <strain evidence="3">CCUG 63369</strain>
    </source>
</reference>
<protein>
    <recommendedName>
        <fullName evidence="4">DUF1376 domain-containing protein</fullName>
    </recommendedName>
</protein>
<feature type="region of interest" description="Disordered" evidence="1">
    <location>
        <begin position="1"/>
        <end position="28"/>
    </location>
</feature>
<evidence type="ECO:0000256" key="1">
    <source>
        <dbReference type="SAM" id="MobiDB-lite"/>
    </source>
</evidence>
<gene>
    <name evidence="2" type="ORF">ACFQZU_01590</name>
</gene>
<sequence length="157" mass="17875">MPGPTPKPGHMRQRRNQSSTARRLSTELPDDFVAPELPDLGDRVWLQQTREWWADVWSSPMAPEIAAGLADIHGLYVLAVLVDDFWRTGDPKLAAEIRLQRTAFGLTPIDRRRLQWEIERVDEAQDRGTRRRRTPPADEGQGGQEPPEDPRSVLHAV</sequence>
<accession>A0ABW3BAQ0</accession>
<dbReference type="Pfam" id="PF25673">
    <property type="entry name" value="Terminase_7"/>
    <property type="match status" value="1"/>
</dbReference>
<evidence type="ECO:0008006" key="4">
    <source>
        <dbReference type="Google" id="ProtNLM"/>
    </source>
</evidence>
<proteinExistence type="predicted"/>
<evidence type="ECO:0000313" key="3">
    <source>
        <dbReference type="Proteomes" id="UP001596956"/>
    </source>
</evidence>
<comment type="caution">
    <text evidence="2">The sequence shown here is derived from an EMBL/GenBank/DDBJ whole genome shotgun (WGS) entry which is preliminary data.</text>
</comment>
<feature type="region of interest" description="Disordered" evidence="1">
    <location>
        <begin position="124"/>
        <end position="157"/>
    </location>
</feature>
<feature type="compositionally biased region" description="Basic and acidic residues" evidence="1">
    <location>
        <begin position="148"/>
        <end position="157"/>
    </location>
</feature>
<organism evidence="2 3">
    <name type="scientific">Streptomonospora algeriensis</name>
    <dbReference type="NCBI Taxonomy" id="995084"/>
    <lineage>
        <taxon>Bacteria</taxon>
        <taxon>Bacillati</taxon>
        <taxon>Actinomycetota</taxon>
        <taxon>Actinomycetes</taxon>
        <taxon>Streptosporangiales</taxon>
        <taxon>Nocardiopsidaceae</taxon>
        <taxon>Streptomonospora</taxon>
    </lineage>
</organism>
<name>A0ABW3BAQ0_9ACTN</name>
<evidence type="ECO:0000313" key="2">
    <source>
        <dbReference type="EMBL" id="MFD0800011.1"/>
    </source>
</evidence>
<dbReference type="InterPro" id="IPR057972">
    <property type="entry name" value="Terminase_7"/>
</dbReference>
<dbReference type="Proteomes" id="UP001596956">
    <property type="component" value="Unassembled WGS sequence"/>
</dbReference>
<keyword evidence="3" id="KW-1185">Reference proteome</keyword>